<reference evidence="2" key="1">
    <citation type="submission" date="2019-08" db="EMBL/GenBank/DDBJ databases">
        <title>The genome of the North American firefly Photinus pyralis.</title>
        <authorList>
            <consortium name="Photinus pyralis genome working group"/>
            <person name="Fallon T.R."/>
            <person name="Sander Lower S.E."/>
            <person name="Weng J.-K."/>
        </authorList>
    </citation>
    <scope>NUCLEOTIDE SEQUENCE</scope>
    <source>
        <strain evidence="2">TRF0915ILg1</strain>
        <tissue evidence="2">Whole body</tissue>
    </source>
</reference>
<sequence length="242" mass="27457">MSFRHLVAPNGTIVSPVKTIRRPKIIINCTKPHAVLEALLFLSVWWFSERRRQNRSVARSCSDSQGSHRKAVVVVVALYVELEWFWCVAVTVGMRTEEQLKDAMEAIKDEMNGCWLNLRKAQQVFARKGSKRVHLIEQEHAENVFIVGCANDLGQMIPPIFLFKGKRKKIEWIDNLSPGSQIEMTKKGSMTTATFITWLDHFARFMLPENVLFIFDGASSHLDANIVDAADSHGVTLFCLPS</sequence>
<feature type="domain" description="DDE-1" evidence="1">
    <location>
        <begin position="144"/>
        <end position="241"/>
    </location>
</feature>
<accession>A0A8K0GJV9</accession>
<name>A0A8K0GJV9_IGNLU</name>
<proteinExistence type="predicted"/>
<protein>
    <recommendedName>
        <fullName evidence="1">DDE-1 domain-containing protein</fullName>
    </recommendedName>
</protein>
<gene>
    <name evidence="2" type="ORF">ILUMI_03498</name>
</gene>
<comment type="caution">
    <text evidence="2">The sequence shown here is derived from an EMBL/GenBank/DDBJ whole genome shotgun (WGS) entry which is preliminary data.</text>
</comment>
<evidence type="ECO:0000313" key="3">
    <source>
        <dbReference type="Proteomes" id="UP000801492"/>
    </source>
</evidence>
<organism evidence="2 3">
    <name type="scientific">Ignelater luminosus</name>
    <name type="common">Cucubano</name>
    <name type="synonym">Pyrophorus luminosus</name>
    <dbReference type="NCBI Taxonomy" id="2038154"/>
    <lineage>
        <taxon>Eukaryota</taxon>
        <taxon>Metazoa</taxon>
        <taxon>Ecdysozoa</taxon>
        <taxon>Arthropoda</taxon>
        <taxon>Hexapoda</taxon>
        <taxon>Insecta</taxon>
        <taxon>Pterygota</taxon>
        <taxon>Neoptera</taxon>
        <taxon>Endopterygota</taxon>
        <taxon>Coleoptera</taxon>
        <taxon>Polyphaga</taxon>
        <taxon>Elateriformia</taxon>
        <taxon>Elateroidea</taxon>
        <taxon>Elateridae</taxon>
        <taxon>Agrypninae</taxon>
        <taxon>Pyrophorini</taxon>
        <taxon>Ignelater</taxon>
    </lineage>
</organism>
<dbReference type="GO" id="GO:0003676">
    <property type="term" value="F:nucleic acid binding"/>
    <property type="evidence" value="ECO:0007669"/>
    <property type="project" value="InterPro"/>
</dbReference>
<dbReference type="InterPro" id="IPR004875">
    <property type="entry name" value="DDE_SF_endonuclease_dom"/>
</dbReference>
<dbReference type="Proteomes" id="UP000801492">
    <property type="component" value="Unassembled WGS sequence"/>
</dbReference>
<dbReference type="OrthoDB" id="6750429at2759"/>
<keyword evidence="3" id="KW-1185">Reference proteome</keyword>
<dbReference type="EMBL" id="VTPC01001217">
    <property type="protein sequence ID" value="KAF2902684.1"/>
    <property type="molecule type" value="Genomic_DNA"/>
</dbReference>
<dbReference type="Pfam" id="PF03184">
    <property type="entry name" value="DDE_1"/>
    <property type="match status" value="1"/>
</dbReference>
<dbReference type="AlphaFoldDB" id="A0A8K0GJV9"/>
<evidence type="ECO:0000259" key="1">
    <source>
        <dbReference type="Pfam" id="PF03184"/>
    </source>
</evidence>
<evidence type="ECO:0000313" key="2">
    <source>
        <dbReference type="EMBL" id="KAF2902684.1"/>
    </source>
</evidence>